<feature type="domain" description="Fido" evidence="3">
    <location>
        <begin position="83"/>
        <end position="240"/>
    </location>
</feature>
<dbReference type="PANTHER" id="PTHR13504:SF38">
    <property type="entry name" value="FIDO DOMAIN-CONTAINING PROTEIN"/>
    <property type="match status" value="1"/>
</dbReference>
<dbReference type="InterPro" id="IPR036597">
    <property type="entry name" value="Fido-like_dom_sf"/>
</dbReference>
<evidence type="ECO:0000256" key="2">
    <source>
        <dbReference type="PIRSR" id="PIRSR640198-2"/>
    </source>
</evidence>
<dbReference type="SUPFAM" id="SSF140931">
    <property type="entry name" value="Fic-like"/>
    <property type="match status" value="1"/>
</dbReference>
<sequence length="323" mass="35914">MEARGKQDLWVQQKPEVLAVLREQAIVQSVESSNRIEGVTVEAGRLRPLVLGGATPKDRPEEELAGYRAALDWVYARDPRVAIAPGVVLKLHALAQGGSTSDAGVWKRRDNEIIEILPSGDRSVRFVPVPARETAQAVQTLCRAYQAALDDGQVPVLLVIATFVFDLLCIHPFRDGNGRVSRLMTSLLLQSNGFQVARFVSLERLIEESREEYYHVLKACSVDWHEGRNQLVPWWNFFLGRLRAAYQEFEEHVEQARGRVPKADLVRRAVLAQMEPFTLAALAAQVPAASVPLIKIVLGAMKKEGLVRLSGRGRGAEWTVVRG</sequence>
<dbReference type="InterPro" id="IPR040198">
    <property type="entry name" value="Fido_containing"/>
</dbReference>
<evidence type="ECO:0000313" key="5">
    <source>
        <dbReference type="Proteomes" id="UP000593892"/>
    </source>
</evidence>
<feature type="binding site" evidence="2">
    <location>
        <begin position="175"/>
        <end position="182"/>
    </location>
    <ligand>
        <name>ATP</name>
        <dbReference type="ChEBI" id="CHEBI:30616"/>
    </ligand>
</feature>
<organism evidence="4 5">
    <name type="scientific">Paludibaculum fermentans</name>
    <dbReference type="NCBI Taxonomy" id="1473598"/>
    <lineage>
        <taxon>Bacteria</taxon>
        <taxon>Pseudomonadati</taxon>
        <taxon>Acidobacteriota</taxon>
        <taxon>Terriglobia</taxon>
        <taxon>Bryobacterales</taxon>
        <taxon>Bryobacteraceae</taxon>
        <taxon>Paludibaculum</taxon>
    </lineage>
</organism>
<dbReference type="Gene3D" id="1.10.3290.10">
    <property type="entry name" value="Fido-like domain"/>
    <property type="match status" value="1"/>
</dbReference>
<keyword evidence="2" id="KW-0067">ATP-binding</keyword>
<gene>
    <name evidence="4" type="ORF">IRI77_34370</name>
</gene>
<name>A0A7S7SJZ6_PALFE</name>
<dbReference type="PROSITE" id="PS51459">
    <property type="entry name" value="FIDO"/>
    <property type="match status" value="1"/>
</dbReference>
<accession>A0A7S7SJZ6</accession>
<evidence type="ECO:0000313" key="4">
    <source>
        <dbReference type="EMBL" id="QOY87774.1"/>
    </source>
</evidence>
<reference evidence="4 5" key="1">
    <citation type="submission" date="2020-10" db="EMBL/GenBank/DDBJ databases">
        <title>Complete genome sequence of Paludibaculum fermentans P105T, a facultatively anaerobic acidobacterium capable of dissimilatory Fe(III) reduction.</title>
        <authorList>
            <person name="Dedysh S.N."/>
            <person name="Beletsky A.V."/>
            <person name="Kulichevskaya I.S."/>
            <person name="Mardanov A.V."/>
            <person name="Ravin N.V."/>
        </authorList>
    </citation>
    <scope>NUCLEOTIDE SEQUENCE [LARGE SCALE GENOMIC DNA]</scope>
    <source>
        <strain evidence="4 5">P105</strain>
    </source>
</reference>
<keyword evidence="5" id="KW-1185">Reference proteome</keyword>
<dbReference type="Pfam" id="PF02661">
    <property type="entry name" value="Fic"/>
    <property type="match status" value="1"/>
</dbReference>
<dbReference type="AlphaFoldDB" id="A0A7S7SJZ6"/>
<proteinExistence type="predicted"/>
<keyword evidence="2" id="KW-0547">Nucleotide-binding</keyword>
<dbReference type="PANTHER" id="PTHR13504">
    <property type="entry name" value="FIDO DOMAIN-CONTAINING PROTEIN DDB_G0283145"/>
    <property type="match status" value="1"/>
</dbReference>
<dbReference type="RefSeq" id="WP_194449441.1">
    <property type="nucleotide sequence ID" value="NZ_CP063849.1"/>
</dbReference>
<feature type="binding site" evidence="2">
    <location>
        <begin position="213"/>
        <end position="214"/>
    </location>
    <ligand>
        <name>ATP</name>
        <dbReference type="ChEBI" id="CHEBI:30616"/>
    </ligand>
</feature>
<dbReference type="KEGG" id="pfer:IRI77_34370"/>
<evidence type="ECO:0000259" key="3">
    <source>
        <dbReference type="PROSITE" id="PS51459"/>
    </source>
</evidence>
<dbReference type="EMBL" id="CP063849">
    <property type="protein sequence ID" value="QOY87774.1"/>
    <property type="molecule type" value="Genomic_DNA"/>
</dbReference>
<feature type="active site" evidence="1">
    <location>
        <position position="171"/>
    </location>
</feature>
<dbReference type="GO" id="GO:0005524">
    <property type="term" value="F:ATP binding"/>
    <property type="evidence" value="ECO:0007669"/>
    <property type="project" value="UniProtKB-KW"/>
</dbReference>
<dbReference type="InterPro" id="IPR003812">
    <property type="entry name" value="Fido"/>
</dbReference>
<dbReference type="Proteomes" id="UP000593892">
    <property type="component" value="Chromosome"/>
</dbReference>
<evidence type="ECO:0000256" key="1">
    <source>
        <dbReference type="PIRSR" id="PIRSR640198-1"/>
    </source>
</evidence>
<protein>
    <submittedName>
        <fullName evidence="4">Fic family protein</fullName>
    </submittedName>
</protein>